<evidence type="ECO:0000313" key="3">
    <source>
        <dbReference type="Proteomes" id="UP000286287"/>
    </source>
</evidence>
<comment type="caution">
    <text evidence="2">The sequence shown here is derived from an EMBL/GenBank/DDBJ whole genome shotgun (WGS) entry which is preliminary data.</text>
</comment>
<dbReference type="Proteomes" id="UP000286287">
    <property type="component" value="Unassembled WGS sequence"/>
</dbReference>
<feature type="compositionally biased region" description="Basic and acidic residues" evidence="1">
    <location>
        <begin position="58"/>
        <end position="72"/>
    </location>
</feature>
<proteinExistence type="predicted"/>
<dbReference type="EMBL" id="QYUJ01000014">
    <property type="protein sequence ID" value="RJF71650.1"/>
    <property type="molecule type" value="Genomic_DNA"/>
</dbReference>
<dbReference type="RefSeq" id="WP_119763035.1">
    <property type="nucleotide sequence ID" value="NZ_QYUJ01000014.1"/>
</dbReference>
<gene>
    <name evidence="2" type="ORF">D3875_08790</name>
</gene>
<organism evidence="2 3">
    <name type="scientific">Deinococcus cavernae</name>
    <dbReference type="NCBI Taxonomy" id="2320857"/>
    <lineage>
        <taxon>Bacteria</taxon>
        <taxon>Thermotogati</taxon>
        <taxon>Deinococcota</taxon>
        <taxon>Deinococci</taxon>
        <taxon>Deinococcales</taxon>
        <taxon>Deinococcaceae</taxon>
        <taxon>Deinococcus</taxon>
    </lineage>
</organism>
<sequence length="72" mass="7572">MTGHTSDEIIDVPQENRSTDSESATKFPTPQSGVVQDSPGTPDSGTADTGMLDAQGDYVKDDSNVLDAVKDE</sequence>
<feature type="compositionally biased region" description="Polar residues" evidence="1">
    <location>
        <begin position="21"/>
        <end position="47"/>
    </location>
</feature>
<dbReference type="AlphaFoldDB" id="A0A418V6E0"/>
<evidence type="ECO:0000313" key="2">
    <source>
        <dbReference type="EMBL" id="RJF71650.1"/>
    </source>
</evidence>
<evidence type="ECO:0000256" key="1">
    <source>
        <dbReference type="SAM" id="MobiDB-lite"/>
    </source>
</evidence>
<feature type="region of interest" description="Disordered" evidence="1">
    <location>
        <begin position="1"/>
        <end position="72"/>
    </location>
</feature>
<accession>A0A418V6E0</accession>
<reference evidence="2 3" key="1">
    <citation type="submission" date="2018-09" db="EMBL/GenBank/DDBJ databases">
        <authorList>
            <person name="Zhu H."/>
        </authorList>
    </citation>
    <scope>NUCLEOTIDE SEQUENCE [LARGE SCALE GENOMIC DNA]</scope>
    <source>
        <strain evidence="2 3">K2S05-167</strain>
    </source>
</reference>
<dbReference type="OrthoDB" id="71022at2"/>
<protein>
    <submittedName>
        <fullName evidence="2">Uncharacterized protein</fullName>
    </submittedName>
</protein>
<name>A0A418V6E0_9DEIO</name>
<keyword evidence="3" id="KW-1185">Reference proteome</keyword>